<feature type="compositionally biased region" description="Polar residues" evidence="1">
    <location>
        <begin position="207"/>
        <end position="222"/>
    </location>
</feature>
<dbReference type="Pfam" id="PF13365">
    <property type="entry name" value="Trypsin_2"/>
    <property type="match status" value="1"/>
</dbReference>
<sequence length="484" mass="49131">MARDNGRTPGNNDRAAGIGHMAPGDNHRAAGNGDMAPSRNEMAPCHDDLAPNRNEMAPGGSGMAPGSGHVVPGGGDAVSAGAERGESVWRTRRRWTRAATAVIGMAMCLVAAPVGHASDGVPGASDSSSPSPTPVLGSRDAAAYWTPERMAAAAPADEAPAADGDPPDQSTPAAPPEEGTPSQSPTTPDGGDAPSQSPTVPPGAETPGQSPTTPAGTDTPGQPSVAPPGKDTPDQAPTTPPASGGPDRPSDSAAAQAPATARHFDGIPSVGVLFSVDKDARAHHCTASVVHSRHRNLILTAGHCNPGARAAFVPQYRSGAQTQPYGVWAITKSFAYPERGTTGDKADLDFAFATVAPAEDGRSLEAVTGGNILTATPGYTNDVTVIGYPKVNNDPEDRAVRCDTRSARLAGTRQLRMECGGFSGGTSGGPWLTDLDEETGTGRIIGLIGGVNGGGPKGPDHDRISYSPYFGGKILALYTRASQA</sequence>
<dbReference type="Proteomes" id="UP001626628">
    <property type="component" value="Chromosome"/>
</dbReference>
<dbReference type="SUPFAM" id="SSF101967">
    <property type="entry name" value="Adhesin YadA, collagen-binding domain"/>
    <property type="match status" value="1"/>
</dbReference>
<dbReference type="EMBL" id="CP147982">
    <property type="protein sequence ID" value="WXK77062.1"/>
    <property type="molecule type" value="Genomic_DNA"/>
</dbReference>
<feature type="region of interest" description="Disordered" evidence="1">
    <location>
        <begin position="1"/>
        <end position="88"/>
    </location>
</feature>
<feature type="region of interest" description="Disordered" evidence="1">
    <location>
        <begin position="150"/>
        <end position="262"/>
    </location>
</feature>
<dbReference type="Gene3D" id="2.40.10.10">
    <property type="entry name" value="Trypsin-like serine proteases"/>
    <property type="match status" value="2"/>
</dbReference>
<reference evidence="2 3" key="1">
    <citation type="submission" date="2024-03" db="EMBL/GenBank/DDBJ databases">
        <title>The complete genome of Streptomyces sirii sp.nov.</title>
        <authorList>
            <person name="Zakalyukina Y.V."/>
            <person name="Belik A.R."/>
            <person name="Biryukov M.V."/>
            <person name="Baturina O.A."/>
            <person name="Kabilov M.R."/>
        </authorList>
    </citation>
    <scope>NUCLEOTIDE SEQUENCE [LARGE SCALE GENOMIC DNA]</scope>
    <source>
        <strain evidence="2 3">BP-8</strain>
    </source>
</reference>
<evidence type="ECO:0008006" key="4">
    <source>
        <dbReference type="Google" id="ProtNLM"/>
    </source>
</evidence>
<dbReference type="PROSITE" id="PS00134">
    <property type="entry name" value="TRYPSIN_HIS"/>
    <property type="match status" value="1"/>
</dbReference>
<dbReference type="InterPro" id="IPR043504">
    <property type="entry name" value="Peptidase_S1_PA_chymotrypsin"/>
</dbReference>
<gene>
    <name evidence="2" type="ORF">WAB15_14225</name>
</gene>
<protein>
    <recommendedName>
        <fullName evidence="4">Trypsin-like serine protease</fullName>
    </recommendedName>
</protein>
<evidence type="ECO:0000256" key="1">
    <source>
        <dbReference type="SAM" id="MobiDB-lite"/>
    </source>
</evidence>
<dbReference type="InterPro" id="IPR009003">
    <property type="entry name" value="Peptidase_S1_PA"/>
</dbReference>
<dbReference type="InterPro" id="IPR018114">
    <property type="entry name" value="TRYPSIN_HIS"/>
</dbReference>
<organism evidence="2 3">
    <name type="scientific">Streptomyces sirii</name>
    <dbReference type="NCBI Taxonomy" id="3127701"/>
    <lineage>
        <taxon>Bacteria</taxon>
        <taxon>Bacillati</taxon>
        <taxon>Actinomycetota</taxon>
        <taxon>Actinomycetes</taxon>
        <taxon>Kitasatosporales</taxon>
        <taxon>Streptomycetaceae</taxon>
        <taxon>Streptomyces</taxon>
    </lineage>
</organism>
<accession>A0ABZ2QQ82</accession>
<evidence type="ECO:0000313" key="3">
    <source>
        <dbReference type="Proteomes" id="UP001626628"/>
    </source>
</evidence>
<feature type="region of interest" description="Disordered" evidence="1">
    <location>
        <begin position="119"/>
        <end position="138"/>
    </location>
</feature>
<evidence type="ECO:0000313" key="2">
    <source>
        <dbReference type="EMBL" id="WXK77062.1"/>
    </source>
</evidence>
<keyword evidence="3" id="KW-1185">Reference proteome</keyword>
<feature type="compositionally biased region" description="Low complexity" evidence="1">
    <location>
        <begin position="151"/>
        <end position="168"/>
    </location>
</feature>
<dbReference type="RefSeq" id="WP_407286484.1">
    <property type="nucleotide sequence ID" value="NZ_CP147982.1"/>
</dbReference>
<proteinExistence type="predicted"/>
<name>A0ABZ2QQ82_9ACTN</name>
<dbReference type="InterPro" id="IPR011049">
    <property type="entry name" value="Serralysin-like_metalloprot_C"/>
</dbReference>
<dbReference type="SUPFAM" id="SSF50494">
    <property type="entry name" value="Trypsin-like serine proteases"/>
    <property type="match status" value="1"/>
</dbReference>
<feature type="compositionally biased region" description="Gly residues" evidence="1">
    <location>
        <begin position="59"/>
        <end position="76"/>
    </location>
</feature>